<evidence type="ECO:0000313" key="3">
    <source>
        <dbReference type="EnsemblFungi" id="MAPG_08067T0"/>
    </source>
</evidence>
<dbReference type="VEuPathDB" id="FungiDB:MAPG_08067"/>
<feature type="domain" description="N-acetyltransferase" evidence="1">
    <location>
        <begin position="58"/>
        <end position="115"/>
    </location>
</feature>
<reference evidence="2" key="2">
    <citation type="submission" date="2010-05" db="EMBL/GenBank/DDBJ databases">
        <title>The Genome Sequence of Magnaporthe poae strain ATCC 64411.</title>
        <authorList>
            <consortium name="The Broad Institute Genome Sequencing Platform"/>
            <consortium name="Broad Institute Genome Sequencing Center for Infectious Disease"/>
            <person name="Ma L.-J."/>
            <person name="Dead R."/>
            <person name="Young S."/>
            <person name="Zeng Q."/>
            <person name="Koehrsen M."/>
            <person name="Alvarado L."/>
            <person name="Berlin A."/>
            <person name="Chapman S.B."/>
            <person name="Chen Z."/>
            <person name="Freedman E."/>
            <person name="Gellesch M."/>
            <person name="Goldberg J."/>
            <person name="Griggs A."/>
            <person name="Gujja S."/>
            <person name="Heilman E.R."/>
            <person name="Heiman D."/>
            <person name="Hepburn T."/>
            <person name="Howarth C."/>
            <person name="Jen D."/>
            <person name="Larson L."/>
            <person name="Mehta T."/>
            <person name="Neiman D."/>
            <person name="Pearson M."/>
            <person name="Roberts A."/>
            <person name="Saif S."/>
            <person name="Shea T."/>
            <person name="Shenoy N."/>
            <person name="Sisk P."/>
            <person name="Stolte C."/>
            <person name="Sykes S."/>
            <person name="Walk T."/>
            <person name="White J."/>
            <person name="Yandava C."/>
            <person name="Haas B."/>
            <person name="Nusbaum C."/>
            <person name="Birren B."/>
        </authorList>
    </citation>
    <scope>NUCLEOTIDE SEQUENCE</scope>
    <source>
        <strain evidence="2">ATCC 64411</strain>
    </source>
</reference>
<keyword evidence="4" id="KW-1185">Reference proteome</keyword>
<dbReference type="Pfam" id="PF00583">
    <property type="entry name" value="Acetyltransf_1"/>
    <property type="match status" value="1"/>
</dbReference>
<evidence type="ECO:0000313" key="4">
    <source>
        <dbReference type="Proteomes" id="UP000011715"/>
    </source>
</evidence>
<evidence type="ECO:0000313" key="2">
    <source>
        <dbReference type="EMBL" id="KLU89091.1"/>
    </source>
</evidence>
<dbReference type="CDD" id="cd04301">
    <property type="entry name" value="NAT_SF"/>
    <property type="match status" value="1"/>
</dbReference>
<dbReference type="EMBL" id="GL876972">
    <property type="protein sequence ID" value="KLU89091.1"/>
    <property type="molecule type" value="Genomic_DNA"/>
</dbReference>
<dbReference type="STRING" id="644358.A0A0C4E6D3"/>
<name>A0A0C4E6D3_MAGP6</name>
<dbReference type="InterPro" id="IPR016181">
    <property type="entry name" value="Acyl_CoA_acyltransferase"/>
</dbReference>
<dbReference type="InterPro" id="IPR000182">
    <property type="entry name" value="GNAT_dom"/>
</dbReference>
<dbReference type="SUPFAM" id="SSF55729">
    <property type="entry name" value="Acyl-CoA N-acyltransferases (Nat)"/>
    <property type="match status" value="1"/>
</dbReference>
<sequence>MSSRVFRTFAGDCVTEGMLADAARLFTENYGVWGACSGRKGPVKLSPRRLREDLLPAGTTTSYTSVVVDGHLAGHALACRWKHGSKLICWVTQLVVAKEHREKGLATGLLRCLRDDTVDTYGVLSSHPATILAASKAFGSNIEKLDMEFIGKEAAAVMRDSPIPYIREARLRGTLFGTNDGTELVSGADTDFFVDHTQPLQVLESVRQGWAWPLGDLPQGHEFLLVVQPWRRRPISSLSRPSKDAAPSVC</sequence>
<organism evidence="3 4">
    <name type="scientific">Magnaporthiopsis poae (strain ATCC 64411 / 73-15)</name>
    <name type="common">Kentucky bluegrass fungus</name>
    <name type="synonym">Magnaporthe poae</name>
    <dbReference type="NCBI Taxonomy" id="644358"/>
    <lineage>
        <taxon>Eukaryota</taxon>
        <taxon>Fungi</taxon>
        <taxon>Dikarya</taxon>
        <taxon>Ascomycota</taxon>
        <taxon>Pezizomycotina</taxon>
        <taxon>Sordariomycetes</taxon>
        <taxon>Sordariomycetidae</taxon>
        <taxon>Magnaporthales</taxon>
        <taxon>Magnaporthaceae</taxon>
        <taxon>Magnaporthiopsis</taxon>
    </lineage>
</organism>
<dbReference type="AlphaFoldDB" id="A0A0C4E6D3"/>
<dbReference type="OrthoDB" id="2019666at2759"/>
<reference evidence="3" key="5">
    <citation type="submission" date="2015-06" db="UniProtKB">
        <authorList>
            <consortium name="EnsemblFungi"/>
        </authorList>
    </citation>
    <scope>IDENTIFICATION</scope>
    <source>
        <strain evidence="3">ATCC 64411</strain>
    </source>
</reference>
<dbReference type="Proteomes" id="UP000011715">
    <property type="component" value="Unassembled WGS sequence"/>
</dbReference>
<dbReference type="EnsemblFungi" id="MAPG_08067T0">
    <property type="protein sequence ID" value="MAPG_08067T0"/>
    <property type="gene ID" value="MAPG_08067"/>
</dbReference>
<dbReference type="Gene3D" id="3.40.630.30">
    <property type="match status" value="1"/>
</dbReference>
<dbReference type="eggNOG" id="ENOG502S5C5">
    <property type="taxonomic scope" value="Eukaryota"/>
</dbReference>
<dbReference type="GO" id="GO:0016747">
    <property type="term" value="F:acyltransferase activity, transferring groups other than amino-acyl groups"/>
    <property type="evidence" value="ECO:0007669"/>
    <property type="project" value="InterPro"/>
</dbReference>
<reference evidence="3" key="4">
    <citation type="journal article" date="2015" name="G3 (Bethesda)">
        <title>Genome sequences of three phytopathogenic species of the Magnaporthaceae family of fungi.</title>
        <authorList>
            <person name="Okagaki L.H."/>
            <person name="Nunes C.C."/>
            <person name="Sailsbery J."/>
            <person name="Clay B."/>
            <person name="Brown D."/>
            <person name="John T."/>
            <person name="Oh Y."/>
            <person name="Young N."/>
            <person name="Fitzgerald M."/>
            <person name="Haas B.J."/>
            <person name="Zeng Q."/>
            <person name="Young S."/>
            <person name="Adiconis X."/>
            <person name="Fan L."/>
            <person name="Levin J.Z."/>
            <person name="Mitchell T.K."/>
            <person name="Okubara P.A."/>
            <person name="Farman M.L."/>
            <person name="Kohn L.M."/>
            <person name="Birren B."/>
            <person name="Ma L.-J."/>
            <person name="Dean R.A."/>
        </authorList>
    </citation>
    <scope>NUCLEOTIDE SEQUENCE</scope>
    <source>
        <strain evidence="3">ATCC 64411 / 73-15</strain>
    </source>
</reference>
<evidence type="ECO:0000259" key="1">
    <source>
        <dbReference type="Pfam" id="PF00583"/>
    </source>
</evidence>
<protein>
    <recommendedName>
        <fullName evidence="1">N-acetyltransferase domain-containing protein</fullName>
    </recommendedName>
</protein>
<dbReference type="EMBL" id="ADBL01001942">
    <property type="status" value="NOT_ANNOTATED_CDS"/>
    <property type="molecule type" value="Genomic_DNA"/>
</dbReference>
<reference evidence="4" key="1">
    <citation type="submission" date="2010-05" db="EMBL/GenBank/DDBJ databases">
        <title>The genome sequence of Magnaporthe poae strain ATCC 64411.</title>
        <authorList>
            <person name="Ma L.-J."/>
            <person name="Dead R."/>
            <person name="Young S."/>
            <person name="Zeng Q."/>
            <person name="Koehrsen M."/>
            <person name="Alvarado L."/>
            <person name="Berlin A."/>
            <person name="Chapman S.B."/>
            <person name="Chen Z."/>
            <person name="Freedman E."/>
            <person name="Gellesch M."/>
            <person name="Goldberg J."/>
            <person name="Griggs A."/>
            <person name="Gujja S."/>
            <person name="Heilman E.R."/>
            <person name="Heiman D."/>
            <person name="Hepburn T."/>
            <person name="Howarth C."/>
            <person name="Jen D."/>
            <person name="Larson L."/>
            <person name="Mehta T."/>
            <person name="Neiman D."/>
            <person name="Pearson M."/>
            <person name="Roberts A."/>
            <person name="Saif S."/>
            <person name="Shea T."/>
            <person name="Shenoy N."/>
            <person name="Sisk P."/>
            <person name="Stolte C."/>
            <person name="Sykes S."/>
            <person name="Walk T."/>
            <person name="White J."/>
            <person name="Yandava C."/>
            <person name="Haas B."/>
            <person name="Nusbaum C."/>
            <person name="Birren B."/>
        </authorList>
    </citation>
    <scope>NUCLEOTIDE SEQUENCE [LARGE SCALE GENOMIC DNA]</scope>
    <source>
        <strain evidence="4">ATCC 64411 / 73-15</strain>
    </source>
</reference>
<accession>A0A0C4E6D3</accession>
<proteinExistence type="predicted"/>
<reference evidence="2" key="3">
    <citation type="submission" date="2011-03" db="EMBL/GenBank/DDBJ databases">
        <title>Annotation of Magnaporthe poae ATCC 64411.</title>
        <authorList>
            <person name="Ma L.-J."/>
            <person name="Dead R."/>
            <person name="Young S.K."/>
            <person name="Zeng Q."/>
            <person name="Gargeya S."/>
            <person name="Fitzgerald M."/>
            <person name="Haas B."/>
            <person name="Abouelleil A."/>
            <person name="Alvarado L."/>
            <person name="Arachchi H.M."/>
            <person name="Berlin A."/>
            <person name="Brown A."/>
            <person name="Chapman S.B."/>
            <person name="Chen Z."/>
            <person name="Dunbar C."/>
            <person name="Freedman E."/>
            <person name="Gearin G."/>
            <person name="Gellesch M."/>
            <person name="Goldberg J."/>
            <person name="Griggs A."/>
            <person name="Gujja S."/>
            <person name="Heiman D."/>
            <person name="Howarth C."/>
            <person name="Larson L."/>
            <person name="Lui A."/>
            <person name="MacDonald P.J.P."/>
            <person name="Mehta T."/>
            <person name="Montmayeur A."/>
            <person name="Murphy C."/>
            <person name="Neiman D."/>
            <person name="Pearson M."/>
            <person name="Priest M."/>
            <person name="Roberts A."/>
            <person name="Saif S."/>
            <person name="Shea T."/>
            <person name="Shenoy N."/>
            <person name="Sisk P."/>
            <person name="Stolte C."/>
            <person name="Sykes S."/>
            <person name="Yandava C."/>
            <person name="Wortman J."/>
            <person name="Nusbaum C."/>
            <person name="Birren B."/>
        </authorList>
    </citation>
    <scope>NUCLEOTIDE SEQUENCE</scope>
    <source>
        <strain evidence="2">ATCC 64411</strain>
    </source>
</reference>
<dbReference type="OMA" id="CEDEDYA"/>
<gene>
    <name evidence="2" type="ORF">MAPG_08067</name>
</gene>